<dbReference type="SMART" id="SM00419">
    <property type="entry name" value="HTH_CRP"/>
    <property type="match status" value="1"/>
</dbReference>
<dbReference type="Pfam" id="PF00027">
    <property type="entry name" value="cNMP_binding"/>
    <property type="match status" value="1"/>
</dbReference>
<keyword evidence="3" id="KW-0804">Transcription</keyword>
<proteinExistence type="predicted"/>
<name>A0ABV2M0G9_9FIRM</name>
<keyword evidence="6" id="KW-1185">Reference proteome</keyword>
<comment type="caution">
    <text evidence="5">The sequence shown here is derived from an EMBL/GenBank/DDBJ whole genome shotgun (WGS) entry which is preliminary data.</text>
</comment>
<evidence type="ECO:0000256" key="3">
    <source>
        <dbReference type="ARBA" id="ARBA00023163"/>
    </source>
</evidence>
<evidence type="ECO:0000256" key="1">
    <source>
        <dbReference type="ARBA" id="ARBA00023015"/>
    </source>
</evidence>
<evidence type="ECO:0000256" key="2">
    <source>
        <dbReference type="ARBA" id="ARBA00023125"/>
    </source>
</evidence>
<sequence length="218" mass="25039">MDFSTHFPIWDKLTPAQQKTISQTSFQRSVSKGTVLHNGSVSCLGMLLILSGQLRSYIVSDEGREITLYRLFERDVCIFSASCVMQNIQFEVIIEAEKDSEILVLPPHIYKSLMEESAPMANFSNQIMASHFSEVMWLIEQIMWKSFDKRLAAFLVEETLLENTDILKITHEKIANHLGTAREVVTRMLRYFQSENLVRLSRGTIEITDKKGLEELSE</sequence>
<dbReference type="EMBL" id="JBEPMJ010000006">
    <property type="protein sequence ID" value="MET3749950.1"/>
    <property type="molecule type" value="Genomic_DNA"/>
</dbReference>
<feature type="domain" description="HTH crp-type" evidence="4">
    <location>
        <begin position="145"/>
        <end position="211"/>
    </location>
</feature>
<dbReference type="RefSeq" id="WP_257464275.1">
    <property type="nucleotide sequence ID" value="NZ_BAABXN010000001.1"/>
</dbReference>
<dbReference type="SUPFAM" id="SSF46785">
    <property type="entry name" value="Winged helix' DNA-binding domain"/>
    <property type="match status" value="1"/>
</dbReference>
<dbReference type="PROSITE" id="PS51063">
    <property type="entry name" value="HTH_CRP_2"/>
    <property type="match status" value="1"/>
</dbReference>
<dbReference type="InterPro" id="IPR036390">
    <property type="entry name" value="WH_DNA-bd_sf"/>
</dbReference>
<dbReference type="InterPro" id="IPR000595">
    <property type="entry name" value="cNMP-bd_dom"/>
</dbReference>
<dbReference type="InterPro" id="IPR018490">
    <property type="entry name" value="cNMP-bd_dom_sf"/>
</dbReference>
<dbReference type="Pfam" id="PF13545">
    <property type="entry name" value="HTH_Crp_2"/>
    <property type="match status" value="1"/>
</dbReference>
<dbReference type="PRINTS" id="PR00034">
    <property type="entry name" value="HTHCRP"/>
</dbReference>
<gene>
    <name evidence="5" type="ORF">ABID24_001185</name>
</gene>
<dbReference type="CDD" id="cd00038">
    <property type="entry name" value="CAP_ED"/>
    <property type="match status" value="1"/>
</dbReference>
<accession>A0ABV2M0G9</accession>
<evidence type="ECO:0000313" key="5">
    <source>
        <dbReference type="EMBL" id="MET3749950.1"/>
    </source>
</evidence>
<organism evidence="5 6">
    <name type="scientific">Blautia caecimuris</name>
    <dbReference type="NCBI Taxonomy" id="1796615"/>
    <lineage>
        <taxon>Bacteria</taxon>
        <taxon>Bacillati</taxon>
        <taxon>Bacillota</taxon>
        <taxon>Clostridia</taxon>
        <taxon>Lachnospirales</taxon>
        <taxon>Lachnospiraceae</taxon>
        <taxon>Blautia</taxon>
    </lineage>
</organism>
<dbReference type="Gene3D" id="2.60.120.10">
    <property type="entry name" value="Jelly Rolls"/>
    <property type="match status" value="1"/>
</dbReference>
<evidence type="ECO:0000259" key="4">
    <source>
        <dbReference type="PROSITE" id="PS51063"/>
    </source>
</evidence>
<reference evidence="5 6" key="1">
    <citation type="submission" date="2024-06" db="EMBL/GenBank/DDBJ databases">
        <title>Genomic Encyclopedia of Type Strains, Phase IV (KMG-IV): sequencing the most valuable type-strain genomes for metagenomic binning, comparative biology and taxonomic classification.</title>
        <authorList>
            <person name="Goeker M."/>
        </authorList>
    </citation>
    <scope>NUCLEOTIDE SEQUENCE [LARGE SCALE GENOMIC DNA]</scope>
    <source>
        <strain evidence="5 6">DSM 29492</strain>
    </source>
</reference>
<dbReference type="InterPro" id="IPR014710">
    <property type="entry name" value="RmlC-like_jellyroll"/>
</dbReference>
<dbReference type="Proteomes" id="UP001549106">
    <property type="component" value="Unassembled WGS sequence"/>
</dbReference>
<dbReference type="SUPFAM" id="SSF51206">
    <property type="entry name" value="cAMP-binding domain-like"/>
    <property type="match status" value="1"/>
</dbReference>
<dbReference type="InterPro" id="IPR012318">
    <property type="entry name" value="HTH_CRP"/>
</dbReference>
<dbReference type="Gene3D" id="1.10.10.10">
    <property type="entry name" value="Winged helix-like DNA-binding domain superfamily/Winged helix DNA-binding domain"/>
    <property type="match status" value="1"/>
</dbReference>
<keyword evidence="1" id="KW-0805">Transcription regulation</keyword>
<dbReference type="InterPro" id="IPR036388">
    <property type="entry name" value="WH-like_DNA-bd_sf"/>
</dbReference>
<keyword evidence="2" id="KW-0238">DNA-binding</keyword>
<protein>
    <submittedName>
        <fullName evidence="5">CRP/FNR family transcriptional regulator</fullName>
    </submittedName>
</protein>
<evidence type="ECO:0000313" key="6">
    <source>
        <dbReference type="Proteomes" id="UP001549106"/>
    </source>
</evidence>